<protein>
    <submittedName>
        <fullName evidence="4">MHFG family PEP-CTERM protein</fullName>
    </submittedName>
</protein>
<keyword evidence="2" id="KW-0732">Signal</keyword>
<dbReference type="RefSeq" id="WP_320422406.1">
    <property type="nucleotide sequence ID" value="NZ_JAXCLA010000003.1"/>
</dbReference>
<dbReference type="Pfam" id="PF07589">
    <property type="entry name" value="PEP-CTERM"/>
    <property type="match status" value="1"/>
</dbReference>
<feature type="compositionally biased region" description="Low complexity" evidence="1">
    <location>
        <begin position="236"/>
        <end position="249"/>
    </location>
</feature>
<sequence>MALLAALALAASGATLPACSWDHPGVNPFMGDVVAAVDRYQDIPAETRAKLKARMAKRDYDEIVSIKRDGINGKGQYGGDIRDMYFGNGSICKTVTRTKWTDSMEERGLVYCEDGQCILVPTVCRNVSRIRRIAAPPAMMAAATPPASSTNETAPPETELEMDPTGAGPGGESPTSFAAMQAPPSLDSGLPSTPGSLLPGASPTGAGPVVSTPAVPILPPGSPTTITQPTGPSLPGNPTTPVTPTVPEPGTWLMMLGGVAALAFVTSRRRRVTN</sequence>
<organism evidence="4 5">
    <name type="scientific">Roseateles agri</name>
    <dbReference type="NCBI Taxonomy" id="3098619"/>
    <lineage>
        <taxon>Bacteria</taxon>
        <taxon>Pseudomonadati</taxon>
        <taxon>Pseudomonadota</taxon>
        <taxon>Betaproteobacteria</taxon>
        <taxon>Burkholderiales</taxon>
        <taxon>Sphaerotilaceae</taxon>
        <taxon>Roseateles</taxon>
    </lineage>
</organism>
<name>A0ABU5DDW4_9BURK</name>
<evidence type="ECO:0000256" key="1">
    <source>
        <dbReference type="SAM" id="MobiDB-lite"/>
    </source>
</evidence>
<proteinExistence type="predicted"/>
<dbReference type="EMBL" id="JAXCLA010000003">
    <property type="protein sequence ID" value="MDY0744485.1"/>
    <property type="molecule type" value="Genomic_DNA"/>
</dbReference>
<feature type="compositionally biased region" description="Low complexity" evidence="1">
    <location>
        <begin position="140"/>
        <end position="156"/>
    </location>
</feature>
<feature type="chain" id="PRO_5047337633" evidence="2">
    <location>
        <begin position="21"/>
        <end position="274"/>
    </location>
</feature>
<reference evidence="4 5" key="1">
    <citation type="submission" date="2023-11" db="EMBL/GenBank/DDBJ databases">
        <title>Paucibacter sp. nov., isolated from fresh soil in Korea.</title>
        <authorList>
            <person name="Le N.T.T."/>
        </authorList>
    </citation>
    <scope>NUCLEOTIDE SEQUENCE [LARGE SCALE GENOMIC DNA]</scope>
    <source>
        <strain evidence="4 5">R3-3</strain>
    </source>
</reference>
<dbReference type="InterPro" id="IPR013424">
    <property type="entry name" value="Ice-binding_C"/>
</dbReference>
<comment type="caution">
    <text evidence="4">The sequence shown here is derived from an EMBL/GenBank/DDBJ whole genome shotgun (WGS) entry which is preliminary data.</text>
</comment>
<evidence type="ECO:0000256" key="2">
    <source>
        <dbReference type="SAM" id="SignalP"/>
    </source>
</evidence>
<feature type="signal peptide" evidence="2">
    <location>
        <begin position="1"/>
        <end position="20"/>
    </location>
</feature>
<evidence type="ECO:0000313" key="4">
    <source>
        <dbReference type="EMBL" id="MDY0744485.1"/>
    </source>
</evidence>
<feature type="domain" description="Ice-binding protein C-terminal" evidence="3">
    <location>
        <begin position="245"/>
        <end position="269"/>
    </location>
</feature>
<dbReference type="Proteomes" id="UP001285263">
    <property type="component" value="Unassembled WGS sequence"/>
</dbReference>
<evidence type="ECO:0000313" key="5">
    <source>
        <dbReference type="Proteomes" id="UP001285263"/>
    </source>
</evidence>
<dbReference type="NCBIfam" id="TIGR02595">
    <property type="entry name" value="PEP_CTERM"/>
    <property type="match status" value="1"/>
</dbReference>
<feature type="region of interest" description="Disordered" evidence="1">
    <location>
        <begin position="140"/>
        <end position="249"/>
    </location>
</feature>
<gene>
    <name evidence="4" type="ORF">SNE35_08205</name>
</gene>
<evidence type="ECO:0000259" key="3">
    <source>
        <dbReference type="Pfam" id="PF07589"/>
    </source>
</evidence>
<dbReference type="NCBIfam" id="NF038119">
    <property type="entry name" value="PEP_CTERM_MHFG"/>
    <property type="match status" value="1"/>
</dbReference>
<accession>A0ABU5DDW4</accession>
<keyword evidence="5" id="KW-1185">Reference proteome</keyword>